<keyword evidence="3" id="KW-1185">Reference proteome</keyword>
<feature type="region of interest" description="Disordered" evidence="1">
    <location>
        <begin position="95"/>
        <end position="126"/>
    </location>
</feature>
<feature type="region of interest" description="Disordered" evidence="1">
    <location>
        <begin position="36"/>
        <end position="62"/>
    </location>
</feature>
<organism evidence="2 3">
    <name type="scientific">Protopolystoma xenopodis</name>
    <dbReference type="NCBI Taxonomy" id="117903"/>
    <lineage>
        <taxon>Eukaryota</taxon>
        <taxon>Metazoa</taxon>
        <taxon>Spiralia</taxon>
        <taxon>Lophotrochozoa</taxon>
        <taxon>Platyhelminthes</taxon>
        <taxon>Monogenea</taxon>
        <taxon>Polyopisthocotylea</taxon>
        <taxon>Polystomatidea</taxon>
        <taxon>Polystomatidae</taxon>
        <taxon>Protopolystoma</taxon>
    </lineage>
</organism>
<protein>
    <submittedName>
        <fullName evidence="2">Uncharacterized protein</fullName>
    </submittedName>
</protein>
<feature type="compositionally biased region" description="Low complexity" evidence="1">
    <location>
        <begin position="95"/>
        <end position="104"/>
    </location>
</feature>
<evidence type="ECO:0000256" key="1">
    <source>
        <dbReference type="SAM" id="MobiDB-lite"/>
    </source>
</evidence>
<reference evidence="2" key="1">
    <citation type="submission" date="2018-11" db="EMBL/GenBank/DDBJ databases">
        <authorList>
            <consortium name="Pathogen Informatics"/>
        </authorList>
    </citation>
    <scope>NUCLEOTIDE SEQUENCE</scope>
</reference>
<feature type="compositionally biased region" description="Basic and acidic residues" evidence="1">
    <location>
        <begin position="53"/>
        <end position="62"/>
    </location>
</feature>
<proteinExistence type="predicted"/>
<name>A0A448X6F1_9PLAT</name>
<dbReference type="EMBL" id="CAAALY010101776">
    <property type="protein sequence ID" value="VEL29281.1"/>
    <property type="molecule type" value="Genomic_DNA"/>
</dbReference>
<evidence type="ECO:0000313" key="2">
    <source>
        <dbReference type="EMBL" id="VEL29281.1"/>
    </source>
</evidence>
<evidence type="ECO:0000313" key="3">
    <source>
        <dbReference type="Proteomes" id="UP000784294"/>
    </source>
</evidence>
<accession>A0A448X6F1</accession>
<feature type="compositionally biased region" description="Polar residues" evidence="1">
    <location>
        <begin position="105"/>
        <end position="126"/>
    </location>
</feature>
<dbReference type="Proteomes" id="UP000784294">
    <property type="component" value="Unassembled WGS sequence"/>
</dbReference>
<dbReference type="AlphaFoldDB" id="A0A448X6F1"/>
<gene>
    <name evidence="2" type="ORF">PXEA_LOCUS22721</name>
</gene>
<comment type="caution">
    <text evidence="2">The sequence shown here is derived from an EMBL/GenBank/DDBJ whole genome shotgun (WGS) entry which is preliminary data.</text>
</comment>
<sequence length="220" mass="24767">MRKLPLLLISDTLSRASQRRNLIASQQRLQRCRDISSLRRRQHQQQTGQRLPSDLRRPENGMKDWTHWHESRIMNESDCVTAPLLNQSRRLSCSSRSDSFSSTSNQPLLSPHSSHASQSTVGSSAFSLGRAPPLLRQVERHSAIPRSLSERASLANRSPENFAFGPNEDVEYGEEVVGEVWGDAFASLESTTLVCESHRQDIETKSSKTKIERNITKASS</sequence>